<dbReference type="Gramene" id="rna-AYBTSS11_LOCUS31176">
    <property type="protein sequence ID" value="CAJ1978968.1"/>
    <property type="gene ID" value="gene-AYBTSS11_LOCUS31176"/>
</dbReference>
<reference evidence="1" key="1">
    <citation type="submission" date="2023-10" db="EMBL/GenBank/DDBJ databases">
        <authorList>
            <person name="Domelevo Entfellner J.-B."/>
        </authorList>
    </citation>
    <scope>NUCLEOTIDE SEQUENCE</scope>
</reference>
<proteinExistence type="predicted"/>
<dbReference type="AlphaFoldDB" id="A0AA86W5G0"/>
<name>A0AA86W5G0_9FABA</name>
<dbReference type="EMBL" id="OY731408">
    <property type="protein sequence ID" value="CAJ1978968.1"/>
    <property type="molecule type" value="Genomic_DNA"/>
</dbReference>
<protein>
    <submittedName>
        <fullName evidence="1">Uncharacterized protein</fullName>
    </submittedName>
</protein>
<keyword evidence="2" id="KW-1185">Reference proteome</keyword>
<gene>
    <name evidence="1" type="ORF">AYBTSS11_LOCUS31176</name>
</gene>
<evidence type="ECO:0000313" key="2">
    <source>
        <dbReference type="Proteomes" id="UP001189624"/>
    </source>
</evidence>
<evidence type="ECO:0000313" key="1">
    <source>
        <dbReference type="EMBL" id="CAJ1978968.1"/>
    </source>
</evidence>
<organism evidence="1 2">
    <name type="scientific">Sphenostylis stenocarpa</name>
    <dbReference type="NCBI Taxonomy" id="92480"/>
    <lineage>
        <taxon>Eukaryota</taxon>
        <taxon>Viridiplantae</taxon>
        <taxon>Streptophyta</taxon>
        <taxon>Embryophyta</taxon>
        <taxon>Tracheophyta</taxon>
        <taxon>Spermatophyta</taxon>
        <taxon>Magnoliopsida</taxon>
        <taxon>eudicotyledons</taxon>
        <taxon>Gunneridae</taxon>
        <taxon>Pentapetalae</taxon>
        <taxon>rosids</taxon>
        <taxon>fabids</taxon>
        <taxon>Fabales</taxon>
        <taxon>Fabaceae</taxon>
        <taxon>Papilionoideae</taxon>
        <taxon>50 kb inversion clade</taxon>
        <taxon>NPAAA clade</taxon>
        <taxon>indigoferoid/millettioid clade</taxon>
        <taxon>Phaseoleae</taxon>
        <taxon>Sphenostylis</taxon>
    </lineage>
</organism>
<accession>A0AA86W5G0</accession>
<dbReference type="Proteomes" id="UP001189624">
    <property type="component" value="Chromosome 11"/>
</dbReference>
<sequence length="107" mass="12026">MEGGFVEEGDMKQWKEMHLALPPSFLYGDGKEGASLIFDIGMEIEQLSNLNRPCACSSIQRLLEHHATLHDNSQKASNFNHNFLGKGNFSKFHAWQGTSIENYNAIV</sequence>